<proteinExistence type="predicted"/>
<dbReference type="PANTHER" id="PTHR34606:SF4">
    <property type="entry name" value="OUTER MEMBRANE LIPOPROTEIN DOLP"/>
    <property type="match status" value="1"/>
</dbReference>
<dbReference type="EMBL" id="JAZHGA010000025">
    <property type="protein sequence ID" value="MEM5343596.1"/>
    <property type="molecule type" value="Genomic_DNA"/>
</dbReference>
<evidence type="ECO:0000256" key="1">
    <source>
        <dbReference type="ARBA" id="ARBA00022729"/>
    </source>
</evidence>
<evidence type="ECO:0000313" key="3">
    <source>
        <dbReference type="EMBL" id="MEM5343596.1"/>
    </source>
</evidence>
<dbReference type="InterPro" id="IPR007055">
    <property type="entry name" value="BON_dom"/>
</dbReference>
<reference evidence="3 4" key="1">
    <citation type="submission" date="2024-01" db="EMBL/GenBank/DDBJ databases">
        <title>The diversity of rhizobia nodulating Mimosa spp. in eleven states of Brazil covering several biomes is determined by host plant, location, and edaphic factors.</title>
        <authorList>
            <person name="Rouws L."/>
            <person name="Barauna A."/>
            <person name="Beukes C."/>
            <person name="De Faria S.M."/>
            <person name="Gross E."/>
            <person name="Dos Reis Junior F.B."/>
            <person name="Simon M."/>
            <person name="Maluk M."/>
            <person name="Odee D.W."/>
            <person name="Kenicer G."/>
            <person name="Young J.P.W."/>
            <person name="Reis V.M."/>
            <person name="Zilli J."/>
            <person name="James E.K."/>
        </authorList>
    </citation>
    <scope>NUCLEOTIDE SEQUENCE [LARGE SCALE GENOMIC DNA]</scope>
    <source>
        <strain evidence="3 4">JPY530</strain>
    </source>
</reference>
<dbReference type="Gene3D" id="3.30.1340.30">
    <property type="match status" value="3"/>
</dbReference>
<feature type="domain" description="BON" evidence="2">
    <location>
        <begin position="88"/>
        <end position="156"/>
    </location>
</feature>
<dbReference type="InterPro" id="IPR014004">
    <property type="entry name" value="Transpt-assoc_nodulatn_dom_bac"/>
</dbReference>
<dbReference type="SMART" id="SM00749">
    <property type="entry name" value="BON"/>
    <property type="match status" value="3"/>
</dbReference>
<feature type="domain" description="BON" evidence="2">
    <location>
        <begin position="159"/>
        <end position="227"/>
    </location>
</feature>
<sequence>MNATAATFNISPRDGDLTNCIVESIRRDPLLSRESILVDVRHGRAVLTGTVSSCAARVAAREAAEDVQGVASVATELIVNVPPDLRRSDAEIRDAVLDTLKWRACLPSGAVTVTVSDGCVTLSGRVDWSYQRKLAETVLLPLRSIMSISNELRVSDRQIQMEVSARIRTALRVAAEMRADAIKVEVRDGVVTLLGPLPAVDERAYVSAVVQSHPEVRRVHDHIHSMSRPRMRRRTSIANAFNRHRICIK</sequence>
<dbReference type="PANTHER" id="PTHR34606">
    <property type="entry name" value="BON DOMAIN-CONTAINING PROTEIN"/>
    <property type="match status" value="1"/>
</dbReference>
<keyword evidence="1" id="KW-0732">Signal</keyword>
<feature type="domain" description="BON" evidence="2">
    <location>
        <begin position="13"/>
        <end position="81"/>
    </location>
</feature>
<organism evidence="3 4">
    <name type="scientific">Paraburkholderia azotifigens</name>
    <dbReference type="NCBI Taxonomy" id="2057004"/>
    <lineage>
        <taxon>Bacteria</taxon>
        <taxon>Pseudomonadati</taxon>
        <taxon>Pseudomonadota</taxon>
        <taxon>Betaproteobacteria</taxon>
        <taxon>Burkholderiales</taxon>
        <taxon>Burkholderiaceae</taxon>
        <taxon>Paraburkholderia</taxon>
    </lineage>
</organism>
<evidence type="ECO:0000313" key="4">
    <source>
        <dbReference type="Proteomes" id="UP001481677"/>
    </source>
</evidence>
<dbReference type="InterPro" id="IPR051686">
    <property type="entry name" value="Lipoprotein_DolP"/>
</dbReference>
<keyword evidence="4" id="KW-1185">Reference proteome</keyword>
<dbReference type="Proteomes" id="UP001481677">
    <property type="component" value="Unassembled WGS sequence"/>
</dbReference>
<dbReference type="PROSITE" id="PS50914">
    <property type="entry name" value="BON"/>
    <property type="match status" value="3"/>
</dbReference>
<comment type="caution">
    <text evidence="3">The sequence shown here is derived from an EMBL/GenBank/DDBJ whole genome shotgun (WGS) entry which is preliminary data.</text>
</comment>
<accession>A0ABU9R972</accession>
<dbReference type="Pfam" id="PF04972">
    <property type="entry name" value="BON"/>
    <property type="match status" value="3"/>
</dbReference>
<evidence type="ECO:0000259" key="2">
    <source>
        <dbReference type="PROSITE" id="PS50914"/>
    </source>
</evidence>
<name>A0ABU9R972_9BURK</name>
<gene>
    <name evidence="3" type="ORF">V4C56_28730</name>
</gene>
<dbReference type="RefSeq" id="WP_342959253.1">
    <property type="nucleotide sequence ID" value="NZ_JAZHFZ010000027.1"/>
</dbReference>
<protein>
    <submittedName>
        <fullName evidence="3">BON domain-containing protein</fullName>
    </submittedName>
</protein>